<dbReference type="SUPFAM" id="SSF51230">
    <property type="entry name" value="Single hybrid motif"/>
    <property type="match status" value="1"/>
</dbReference>
<dbReference type="InterPro" id="IPR011764">
    <property type="entry name" value="Biotin_carboxylation_dom"/>
</dbReference>
<keyword evidence="4 6" id="KW-0067">ATP-binding</keyword>
<dbReference type="EMBL" id="CP088295">
    <property type="protein sequence ID" value="UUY04249.1"/>
    <property type="molecule type" value="Genomic_DNA"/>
</dbReference>
<dbReference type="PANTHER" id="PTHR18866">
    <property type="entry name" value="CARBOXYLASE:PYRUVATE/ACETYL-COA/PROPIONYL-COA CARBOXYLASE"/>
    <property type="match status" value="1"/>
</dbReference>
<dbReference type="Proteomes" id="UP001058860">
    <property type="component" value="Chromosome"/>
</dbReference>
<proteinExistence type="predicted"/>
<evidence type="ECO:0000256" key="6">
    <source>
        <dbReference type="PROSITE-ProRule" id="PRU00409"/>
    </source>
</evidence>
<dbReference type="InterPro" id="IPR005479">
    <property type="entry name" value="CPAse_ATP-bd"/>
</dbReference>
<dbReference type="PROSITE" id="PS50979">
    <property type="entry name" value="BC"/>
    <property type="match status" value="1"/>
</dbReference>
<dbReference type="InterPro" id="IPR001882">
    <property type="entry name" value="Biotin_BS"/>
</dbReference>
<evidence type="ECO:0000256" key="2">
    <source>
        <dbReference type="ARBA" id="ARBA00022598"/>
    </source>
</evidence>
<name>A0ABY5PI15_9ACTN</name>
<accession>A0ABY5PI15</accession>
<keyword evidence="11" id="KW-1185">Reference proteome</keyword>
<evidence type="ECO:0000259" key="9">
    <source>
        <dbReference type="PROSITE" id="PS50979"/>
    </source>
</evidence>
<dbReference type="Pfam" id="PF02786">
    <property type="entry name" value="CPSase_L_D2"/>
    <property type="match status" value="1"/>
</dbReference>
<dbReference type="PROSITE" id="PS50968">
    <property type="entry name" value="BIOTINYL_LIPOYL"/>
    <property type="match status" value="1"/>
</dbReference>
<dbReference type="Pfam" id="PF00364">
    <property type="entry name" value="Biotin_lipoyl"/>
    <property type="match status" value="1"/>
</dbReference>
<dbReference type="SUPFAM" id="SSF51246">
    <property type="entry name" value="Rudiment single hybrid motif"/>
    <property type="match status" value="1"/>
</dbReference>
<keyword evidence="5" id="KW-0092">Biotin</keyword>
<feature type="domain" description="Lipoyl-binding" evidence="7">
    <location>
        <begin position="413"/>
        <end position="488"/>
    </location>
</feature>
<dbReference type="PROSITE" id="PS00188">
    <property type="entry name" value="BIOTIN"/>
    <property type="match status" value="1"/>
</dbReference>
<dbReference type="SUPFAM" id="SSF56059">
    <property type="entry name" value="Glutathione synthetase ATP-binding domain-like"/>
    <property type="match status" value="1"/>
</dbReference>
<dbReference type="Pfam" id="PF02785">
    <property type="entry name" value="Biotin_carb_C"/>
    <property type="match status" value="1"/>
</dbReference>
<evidence type="ECO:0000256" key="1">
    <source>
        <dbReference type="ARBA" id="ARBA00013263"/>
    </source>
</evidence>
<evidence type="ECO:0000256" key="3">
    <source>
        <dbReference type="ARBA" id="ARBA00022741"/>
    </source>
</evidence>
<dbReference type="InterPro" id="IPR005482">
    <property type="entry name" value="Biotin_COase_C"/>
</dbReference>
<protein>
    <recommendedName>
        <fullName evidence="1">biotin carboxylase</fullName>
        <ecNumber evidence="1">6.3.4.14</ecNumber>
    </recommendedName>
</protein>
<dbReference type="InterPro" id="IPR011053">
    <property type="entry name" value="Single_hybrid_motif"/>
</dbReference>
<evidence type="ECO:0000313" key="11">
    <source>
        <dbReference type="Proteomes" id="UP001058860"/>
    </source>
</evidence>
<evidence type="ECO:0000256" key="4">
    <source>
        <dbReference type="ARBA" id="ARBA00022840"/>
    </source>
</evidence>
<feature type="domain" description="ATP-grasp" evidence="8">
    <location>
        <begin position="24"/>
        <end position="147"/>
    </location>
</feature>
<feature type="domain" description="Biotin carboxylation" evidence="9">
    <location>
        <begin position="1"/>
        <end position="276"/>
    </location>
</feature>
<dbReference type="InterPro" id="IPR000089">
    <property type="entry name" value="Biotin_lipoyl"/>
</dbReference>
<dbReference type="PROSITE" id="PS00867">
    <property type="entry name" value="CPSASE_2"/>
    <property type="match status" value="1"/>
</dbReference>
<dbReference type="PROSITE" id="PS50975">
    <property type="entry name" value="ATP_GRASP"/>
    <property type="match status" value="1"/>
</dbReference>
<dbReference type="InterPro" id="IPR050856">
    <property type="entry name" value="Biotin_carboxylase_complex"/>
</dbReference>
<dbReference type="InterPro" id="IPR011761">
    <property type="entry name" value="ATP-grasp"/>
</dbReference>
<dbReference type="Gene3D" id="3.30.470.20">
    <property type="entry name" value="ATP-grasp fold, B domain"/>
    <property type="match status" value="1"/>
</dbReference>
<dbReference type="InterPro" id="IPR011054">
    <property type="entry name" value="Rudment_hybrid_motif"/>
</dbReference>
<dbReference type="CDD" id="cd06850">
    <property type="entry name" value="biotinyl_domain"/>
    <property type="match status" value="1"/>
</dbReference>
<dbReference type="InterPro" id="IPR048429">
    <property type="entry name" value="MCC_alpha_BT"/>
</dbReference>
<evidence type="ECO:0000313" key="10">
    <source>
        <dbReference type="EMBL" id="UUY04249.1"/>
    </source>
</evidence>
<dbReference type="Pfam" id="PF21139">
    <property type="entry name" value="BT_MCC_alpha"/>
    <property type="match status" value="1"/>
</dbReference>
<sequence>MQERGSSKRQWCRRAGLAADAFGDDTLLLERYVASGRHVEIQILGDTHGTVTHLGERECSVQRRHQKILEESPSPVVDAELRARMGAAAVAAGAAIGYVGAGTVEFLLAPDGEFFFLEVNTRLQVEHPVTEEVTGLDLVRLQLEVAAGAPIPDHAREPEPAGHAIEVRLYAEDPAADFLPQTGRLTRLAFPDRGGLRVDAGVESGSVVSVHYDPMVAKVIAYAETREEAACVLAAALREAEIDGLKTNRDFLVRLLEDPAFIAGDVDTHFLDRPESAVLVTPLLDEDALRAAAVAAALSAQAASRAAAGVQQTLPSGWRNNPSQDQTIEFVHGEDQLTVGYRFDRHGGLAHVAVDGEPLAGDVRLLRAEPGVVELELDGIRRAFAVRSDGGAVHVSGPAGQCDLVEVERYPDPAAQTAPGSLLAPMPGSVVRVDVAVGDTVTAGQPLLVLEAMKMEHEIVAPDEGVVTVLSVEAGTQVDAGMLLAAIGEAEA</sequence>
<dbReference type="PANTHER" id="PTHR18866:SF33">
    <property type="entry name" value="METHYLCROTONOYL-COA CARBOXYLASE SUBUNIT ALPHA, MITOCHONDRIAL-RELATED"/>
    <property type="match status" value="1"/>
</dbReference>
<dbReference type="Gene3D" id="2.40.50.100">
    <property type="match status" value="1"/>
</dbReference>
<evidence type="ECO:0000259" key="8">
    <source>
        <dbReference type="PROSITE" id="PS50975"/>
    </source>
</evidence>
<dbReference type="SMART" id="SM00878">
    <property type="entry name" value="Biotin_carb_C"/>
    <property type="match status" value="1"/>
</dbReference>
<reference evidence="11" key="1">
    <citation type="submission" date="2021-11" db="EMBL/GenBank/DDBJ databases">
        <title>Cultivation dependent microbiological survey of springs from the worlds oldest radium mine currently devoted to the extraction of radon-saturated water.</title>
        <authorList>
            <person name="Kapinusova G."/>
            <person name="Smrhova T."/>
            <person name="Strejcek M."/>
            <person name="Suman J."/>
            <person name="Jani K."/>
            <person name="Pajer P."/>
            <person name="Uhlik O."/>
        </authorList>
    </citation>
    <scope>NUCLEOTIDE SEQUENCE [LARGE SCALE GENOMIC DNA]</scope>
    <source>
        <strain evidence="11">J379</strain>
    </source>
</reference>
<keyword evidence="3 6" id="KW-0547">Nucleotide-binding</keyword>
<evidence type="ECO:0000259" key="7">
    <source>
        <dbReference type="PROSITE" id="PS50968"/>
    </source>
</evidence>
<dbReference type="EC" id="6.3.4.14" evidence="1"/>
<evidence type="ECO:0000256" key="5">
    <source>
        <dbReference type="ARBA" id="ARBA00023267"/>
    </source>
</evidence>
<gene>
    <name evidence="10" type="ORF">LRS13_01585</name>
</gene>
<organism evidence="10 11">
    <name type="scientific">Svornostia abyssi</name>
    <dbReference type="NCBI Taxonomy" id="2898438"/>
    <lineage>
        <taxon>Bacteria</taxon>
        <taxon>Bacillati</taxon>
        <taxon>Actinomycetota</taxon>
        <taxon>Thermoleophilia</taxon>
        <taxon>Solirubrobacterales</taxon>
        <taxon>Baekduiaceae</taxon>
        <taxon>Svornostia</taxon>
    </lineage>
</organism>
<keyword evidence="2" id="KW-0436">Ligase</keyword>